<gene>
    <name evidence="2" type="ORF">HJG63_009662</name>
</gene>
<name>A0A7J8BSA3_ROUAE</name>
<proteinExistence type="predicted"/>
<feature type="compositionally biased region" description="Basic and acidic residues" evidence="1">
    <location>
        <begin position="11"/>
        <end position="21"/>
    </location>
</feature>
<comment type="caution">
    <text evidence="2">The sequence shown here is derived from an EMBL/GenBank/DDBJ whole genome shotgun (WGS) entry which is preliminary data.</text>
</comment>
<protein>
    <submittedName>
        <fullName evidence="2">Uncharacterized protein</fullName>
    </submittedName>
</protein>
<dbReference type="Proteomes" id="UP000593571">
    <property type="component" value="Unassembled WGS sequence"/>
</dbReference>
<dbReference type="AlphaFoldDB" id="A0A7J8BSA3"/>
<evidence type="ECO:0000313" key="3">
    <source>
        <dbReference type="Proteomes" id="UP000593571"/>
    </source>
</evidence>
<evidence type="ECO:0000313" key="2">
    <source>
        <dbReference type="EMBL" id="KAF6401624.1"/>
    </source>
</evidence>
<reference evidence="2 3" key="1">
    <citation type="journal article" date="2020" name="Nature">
        <title>Six reference-quality genomes reveal evolution of bat adaptations.</title>
        <authorList>
            <person name="Jebb D."/>
            <person name="Huang Z."/>
            <person name="Pippel M."/>
            <person name="Hughes G.M."/>
            <person name="Lavrichenko K."/>
            <person name="Devanna P."/>
            <person name="Winkler S."/>
            <person name="Jermiin L.S."/>
            <person name="Skirmuntt E.C."/>
            <person name="Katzourakis A."/>
            <person name="Burkitt-Gray L."/>
            <person name="Ray D.A."/>
            <person name="Sullivan K.A.M."/>
            <person name="Roscito J.G."/>
            <person name="Kirilenko B.M."/>
            <person name="Davalos L.M."/>
            <person name="Corthals A.P."/>
            <person name="Power M.L."/>
            <person name="Jones G."/>
            <person name="Ransome R.D."/>
            <person name="Dechmann D.K.N."/>
            <person name="Locatelli A.G."/>
            <person name="Puechmaille S.J."/>
            <person name="Fedrigo O."/>
            <person name="Jarvis E.D."/>
            <person name="Hiller M."/>
            <person name="Vernes S.C."/>
            <person name="Myers E.W."/>
            <person name="Teeling E.C."/>
        </authorList>
    </citation>
    <scope>NUCLEOTIDE SEQUENCE [LARGE SCALE GENOMIC DNA]</scope>
    <source>
        <strain evidence="2">MRouAeg1</strain>
        <tissue evidence="2">Muscle</tissue>
    </source>
</reference>
<keyword evidence="3" id="KW-1185">Reference proteome</keyword>
<organism evidence="2 3">
    <name type="scientific">Rousettus aegyptiacus</name>
    <name type="common">Egyptian fruit bat</name>
    <name type="synonym">Pteropus aegyptiacus</name>
    <dbReference type="NCBI Taxonomy" id="9407"/>
    <lineage>
        <taxon>Eukaryota</taxon>
        <taxon>Metazoa</taxon>
        <taxon>Chordata</taxon>
        <taxon>Craniata</taxon>
        <taxon>Vertebrata</taxon>
        <taxon>Euteleostomi</taxon>
        <taxon>Mammalia</taxon>
        <taxon>Eutheria</taxon>
        <taxon>Laurasiatheria</taxon>
        <taxon>Chiroptera</taxon>
        <taxon>Yinpterochiroptera</taxon>
        <taxon>Pteropodoidea</taxon>
        <taxon>Pteropodidae</taxon>
        <taxon>Rousettinae</taxon>
        <taxon>Rousettus</taxon>
    </lineage>
</organism>
<feature type="region of interest" description="Disordered" evidence="1">
    <location>
        <begin position="1"/>
        <end position="34"/>
    </location>
</feature>
<dbReference type="EMBL" id="JACASE010000016">
    <property type="protein sequence ID" value="KAF6401624.1"/>
    <property type="molecule type" value="Genomic_DNA"/>
</dbReference>
<evidence type="ECO:0000256" key="1">
    <source>
        <dbReference type="SAM" id="MobiDB-lite"/>
    </source>
</evidence>
<accession>A0A7J8BSA3</accession>
<sequence length="122" mass="13834">MSWGPGRRSRRAEPRPEDPRGAWRLGLGPAEKREERQMGRLVMGTFSSQLGDWQGDCREPGDWRKDSSEHLARLEAGAGSWLGRQEVHVAAWLWLRLGCDLESLREGLGQHEQGGLCRQGRM</sequence>